<evidence type="ECO:0000313" key="5">
    <source>
        <dbReference type="EMBL" id="PVZ72443.1"/>
    </source>
</evidence>
<keyword evidence="4" id="KW-1133">Transmembrane helix</keyword>
<dbReference type="OrthoDB" id="5918848at2"/>
<evidence type="ECO:0008006" key="7">
    <source>
        <dbReference type="Google" id="ProtNLM"/>
    </source>
</evidence>
<protein>
    <recommendedName>
        <fullName evidence="7">Pilin</fullName>
    </recommendedName>
</protein>
<evidence type="ECO:0000313" key="6">
    <source>
        <dbReference type="Proteomes" id="UP000244906"/>
    </source>
</evidence>
<dbReference type="EMBL" id="QDDL01000001">
    <property type="protein sequence ID" value="PVZ72443.1"/>
    <property type="molecule type" value="Genomic_DNA"/>
</dbReference>
<keyword evidence="2" id="KW-0488">Methylation</keyword>
<dbReference type="RefSeq" id="WP_116686029.1">
    <property type="nucleotide sequence ID" value="NZ_CAWNYD010000001.1"/>
</dbReference>
<proteinExistence type="inferred from homology"/>
<gene>
    <name evidence="5" type="ORF">DC094_05410</name>
</gene>
<comment type="similarity">
    <text evidence="1 3">Belongs to the N-Me-Phe pilin family.</text>
</comment>
<comment type="caution">
    <text evidence="5">The sequence shown here is derived from an EMBL/GenBank/DDBJ whole genome shotgun (WGS) entry which is preliminary data.</text>
</comment>
<dbReference type="NCBIfam" id="TIGR02532">
    <property type="entry name" value="IV_pilin_GFxxxE"/>
    <property type="match status" value="1"/>
</dbReference>
<evidence type="ECO:0000256" key="3">
    <source>
        <dbReference type="RuleBase" id="RU000389"/>
    </source>
</evidence>
<dbReference type="InterPro" id="IPR001082">
    <property type="entry name" value="Pilin"/>
</dbReference>
<evidence type="ECO:0000256" key="1">
    <source>
        <dbReference type="ARBA" id="ARBA00005233"/>
    </source>
</evidence>
<dbReference type="Pfam" id="PF00114">
    <property type="entry name" value="Pilin"/>
    <property type="match status" value="1"/>
</dbReference>
<name>A0A2V1H1N3_9GAMM</name>
<keyword evidence="3" id="KW-0281">Fimbrium</keyword>
<dbReference type="PANTHER" id="PTHR30093">
    <property type="entry name" value="GENERAL SECRETION PATHWAY PROTEIN G"/>
    <property type="match status" value="1"/>
</dbReference>
<reference evidence="5 6" key="1">
    <citation type="submission" date="2018-04" db="EMBL/GenBank/DDBJ databases">
        <title>Thalassorhabdus spongiae gen. nov., sp. nov., isolated from a marine sponge in South-West Iceland.</title>
        <authorList>
            <person name="Knobloch S."/>
            <person name="Daussin A."/>
            <person name="Johannsson R."/>
            <person name="Marteinsson V.T."/>
        </authorList>
    </citation>
    <scope>NUCLEOTIDE SEQUENCE [LARGE SCALE GENOMIC DNA]</scope>
    <source>
        <strain evidence="5 6">Hp12</strain>
    </source>
</reference>
<dbReference type="Pfam" id="PF07963">
    <property type="entry name" value="N_methyl"/>
    <property type="match status" value="1"/>
</dbReference>
<evidence type="ECO:0000256" key="4">
    <source>
        <dbReference type="SAM" id="Phobius"/>
    </source>
</evidence>
<dbReference type="AlphaFoldDB" id="A0A2V1H1N3"/>
<keyword evidence="6" id="KW-1185">Reference proteome</keyword>
<sequence>MKAQMQKGFTLIELMIVIAIIGILASVALPAYQNYTNRSAATEALSAFRPLQLSIAEYVAVEGTTPDALADLSQYGGYAAAADYALGIVEKIEFAEGGDPTTGANADPLAKSILATITFANTSANDSVPAALSAKTIILKVSSSNGKVAFGSPNSLSGTLPAEITPKFGKG</sequence>
<dbReference type="GO" id="GO:0043107">
    <property type="term" value="P:type IV pilus-dependent motility"/>
    <property type="evidence" value="ECO:0007669"/>
    <property type="project" value="TreeGrafter"/>
</dbReference>
<dbReference type="GO" id="GO:0007155">
    <property type="term" value="P:cell adhesion"/>
    <property type="evidence" value="ECO:0007669"/>
    <property type="project" value="InterPro"/>
</dbReference>
<dbReference type="InterPro" id="IPR012902">
    <property type="entry name" value="N_methyl_site"/>
</dbReference>
<dbReference type="PROSITE" id="PS00409">
    <property type="entry name" value="PROKAR_NTER_METHYL"/>
    <property type="match status" value="1"/>
</dbReference>
<dbReference type="InterPro" id="IPR045584">
    <property type="entry name" value="Pilin-like"/>
</dbReference>
<dbReference type="GO" id="GO:0044096">
    <property type="term" value="C:type IV pilus"/>
    <property type="evidence" value="ECO:0007669"/>
    <property type="project" value="TreeGrafter"/>
</dbReference>
<dbReference type="SUPFAM" id="SSF54523">
    <property type="entry name" value="Pili subunits"/>
    <property type="match status" value="1"/>
</dbReference>
<keyword evidence="4" id="KW-0472">Membrane</keyword>
<dbReference type="Gene3D" id="3.30.700.10">
    <property type="entry name" value="Glycoprotein, Type 4 Pilin"/>
    <property type="match status" value="1"/>
</dbReference>
<evidence type="ECO:0000256" key="2">
    <source>
        <dbReference type="ARBA" id="ARBA00022481"/>
    </source>
</evidence>
<dbReference type="PANTHER" id="PTHR30093:SF34">
    <property type="entry name" value="PREPILIN PEPTIDASE-DEPENDENT PROTEIN D"/>
    <property type="match status" value="1"/>
</dbReference>
<dbReference type="Proteomes" id="UP000244906">
    <property type="component" value="Unassembled WGS sequence"/>
</dbReference>
<organism evidence="5 6">
    <name type="scientific">Pelagibaculum spongiae</name>
    <dbReference type="NCBI Taxonomy" id="2080658"/>
    <lineage>
        <taxon>Bacteria</taxon>
        <taxon>Pseudomonadati</taxon>
        <taxon>Pseudomonadota</taxon>
        <taxon>Gammaproteobacteria</taxon>
        <taxon>Oceanospirillales</taxon>
        <taxon>Pelagibaculum</taxon>
    </lineage>
</organism>
<feature type="transmembrane region" description="Helical" evidence="4">
    <location>
        <begin position="12"/>
        <end position="32"/>
    </location>
</feature>
<keyword evidence="4" id="KW-0812">Transmembrane</keyword>
<accession>A0A2V1H1N3</accession>